<keyword evidence="1" id="KW-1133">Transmembrane helix</keyword>
<reference evidence="2" key="1">
    <citation type="submission" date="2023-08" db="EMBL/GenBank/DDBJ databases">
        <authorList>
            <person name="Alioto T."/>
            <person name="Alioto T."/>
            <person name="Gomez Garrido J."/>
        </authorList>
    </citation>
    <scope>NUCLEOTIDE SEQUENCE</scope>
</reference>
<keyword evidence="1" id="KW-0472">Membrane</keyword>
<dbReference type="EMBL" id="OX597815">
    <property type="protein sequence ID" value="CAI9716970.1"/>
    <property type="molecule type" value="Genomic_DNA"/>
</dbReference>
<dbReference type="AlphaFoldDB" id="A0AA36AIT2"/>
<evidence type="ECO:0000313" key="3">
    <source>
        <dbReference type="Proteomes" id="UP001162480"/>
    </source>
</evidence>
<evidence type="ECO:0000256" key="1">
    <source>
        <dbReference type="SAM" id="Phobius"/>
    </source>
</evidence>
<keyword evidence="1" id="KW-0812">Transmembrane</keyword>
<sequence>MLMLELLVVDVEATYVTVTDVVVVIYFVIIVIVTVVIVGIITVRVDVANEEKAMQVLQSIIKTRNIRSQMTKTFEITHKIREK</sequence>
<feature type="transmembrane region" description="Helical" evidence="1">
    <location>
        <begin position="23"/>
        <end position="45"/>
    </location>
</feature>
<dbReference type="Proteomes" id="UP001162480">
    <property type="component" value="Chromosome 2"/>
</dbReference>
<accession>A0AA36AIT2</accession>
<name>A0AA36AIT2_OCTVU</name>
<organism evidence="2 3">
    <name type="scientific">Octopus vulgaris</name>
    <name type="common">Common octopus</name>
    <dbReference type="NCBI Taxonomy" id="6645"/>
    <lineage>
        <taxon>Eukaryota</taxon>
        <taxon>Metazoa</taxon>
        <taxon>Spiralia</taxon>
        <taxon>Lophotrochozoa</taxon>
        <taxon>Mollusca</taxon>
        <taxon>Cephalopoda</taxon>
        <taxon>Coleoidea</taxon>
        <taxon>Octopodiformes</taxon>
        <taxon>Octopoda</taxon>
        <taxon>Incirrata</taxon>
        <taxon>Octopodidae</taxon>
        <taxon>Octopus</taxon>
    </lineage>
</organism>
<keyword evidence="3" id="KW-1185">Reference proteome</keyword>
<gene>
    <name evidence="2" type="ORF">OCTVUL_1B013208</name>
</gene>
<proteinExistence type="predicted"/>
<protein>
    <submittedName>
        <fullName evidence="2">Uncharacterized protein</fullName>
    </submittedName>
</protein>
<evidence type="ECO:0000313" key="2">
    <source>
        <dbReference type="EMBL" id="CAI9716970.1"/>
    </source>
</evidence>